<evidence type="ECO:0000313" key="3">
    <source>
        <dbReference type="Proteomes" id="UP000335636"/>
    </source>
</evidence>
<reference evidence="2 3" key="1">
    <citation type="submission" date="2019-04" db="EMBL/GenBank/DDBJ databases">
        <authorList>
            <person name="Alioto T."/>
            <person name="Alioto T."/>
        </authorList>
    </citation>
    <scope>NUCLEOTIDE SEQUENCE [LARGE SCALE GENOMIC DNA]</scope>
</reference>
<sequence length="100" mass="11692">MFTLKYLVFPKKTLRKTLGLSSYSSFYRLTTVYLPYVAHDVTCHWFLGLLNIINFCLPERLLCLVAASNQPSQNQNKNQQQNLRNATITAFIEKYARVYH</sequence>
<gene>
    <name evidence="1" type="ORF">GHT09_015670</name>
    <name evidence="2" type="ORF">MONAX_5E012463</name>
</gene>
<proteinExistence type="predicted"/>
<keyword evidence="3" id="KW-1185">Reference proteome</keyword>
<name>A0A5E4D083_MARMO</name>
<accession>A0A5E4D083</accession>
<dbReference type="AlphaFoldDB" id="A0A5E4D083"/>
<dbReference type="Proteomes" id="UP000335636">
    <property type="component" value="Unassembled WGS sequence"/>
</dbReference>
<organism evidence="2 3">
    <name type="scientific">Marmota monax</name>
    <name type="common">Woodchuck</name>
    <dbReference type="NCBI Taxonomy" id="9995"/>
    <lineage>
        <taxon>Eukaryota</taxon>
        <taxon>Metazoa</taxon>
        <taxon>Chordata</taxon>
        <taxon>Craniata</taxon>
        <taxon>Vertebrata</taxon>
        <taxon>Euteleostomi</taxon>
        <taxon>Mammalia</taxon>
        <taxon>Eutheria</taxon>
        <taxon>Euarchontoglires</taxon>
        <taxon>Glires</taxon>
        <taxon>Rodentia</taxon>
        <taxon>Sciuromorpha</taxon>
        <taxon>Sciuridae</taxon>
        <taxon>Xerinae</taxon>
        <taxon>Marmotini</taxon>
        <taxon>Marmota</taxon>
    </lineage>
</organism>
<evidence type="ECO:0000313" key="2">
    <source>
        <dbReference type="EMBL" id="VTJ87483.1"/>
    </source>
</evidence>
<reference evidence="1" key="2">
    <citation type="submission" date="2020-08" db="EMBL/GenBank/DDBJ databases">
        <authorList>
            <person name="Shumante A."/>
            <person name="Zimin A.V."/>
            <person name="Puiu D."/>
            <person name="Salzberg S.L."/>
        </authorList>
    </citation>
    <scope>NUCLEOTIDE SEQUENCE</scope>
    <source>
        <strain evidence="1">WC2-LM</strain>
        <tissue evidence="1">Liver</tissue>
    </source>
</reference>
<evidence type="ECO:0000313" key="1">
    <source>
        <dbReference type="EMBL" id="KAF7461155.1"/>
    </source>
</evidence>
<dbReference type="Proteomes" id="UP000662637">
    <property type="component" value="Unassembled WGS sequence"/>
</dbReference>
<dbReference type="EMBL" id="CABDUW010002608">
    <property type="protein sequence ID" value="VTJ87483.1"/>
    <property type="molecule type" value="Genomic_DNA"/>
</dbReference>
<protein>
    <submittedName>
        <fullName evidence="2">Uncharacterized protein</fullName>
    </submittedName>
</protein>
<dbReference type="EMBL" id="WJEC01008698">
    <property type="protein sequence ID" value="KAF7461155.1"/>
    <property type="molecule type" value="Genomic_DNA"/>
</dbReference>